<name>A0A2R9A1T7_PANPA</name>
<feature type="compositionally biased region" description="Basic and acidic residues" evidence="2">
    <location>
        <begin position="124"/>
        <end position="136"/>
    </location>
</feature>
<sequence>MEDYALTFGINPFIALMIQPIVTMTVVDNQGLGLPVDIQHKAKPSPKASQMLPPDLGPPSFQNLLSPSEKLEPWDPGMRKLTVQTCRLTFIHPAGHGLCHPTAQASAETLSSTALNRPSVREGACNEKSTENKKPQDSVLSHSRWFQGN</sequence>
<dbReference type="AlphaFoldDB" id="A0A2R9A1T7"/>
<dbReference type="EMBL" id="AJFE02075271">
    <property type="status" value="NOT_ANNOTATED_CDS"/>
    <property type="molecule type" value="Genomic_DNA"/>
</dbReference>
<dbReference type="GeneTree" id="ENSGT00950000183022"/>
<dbReference type="Pfam" id="PF01770">
    <property type="entry name" value="Folate_carrier"/>
    <property type="match status" value="1"/>
</dbReference>
<evidence type="ECO:0000256" key="2">
    <source>
        <dbReference type="SAM" id="MobiDB-lite"/>
    </source>
</evidence>
<dbReference type="InterPro" id="IPR002666">
    <property type="entry name" value="Folate_carrier"/>
</dbReference>
<dbReference type="GO" id="GO:0016020">
    <property type="term" value="C:membrane"/>
    <property type="evidence" value="ECO:0007669"/>
    <property type="project" value="InterPro"/>
</dbReference>
<dbReference type="Bgee" id="ENSPPAG00000028609">
    <property type="expression patterns" value="Expressed in placenta and 1 other cell type or tissue"/>
</dbReference>
<evidence type="ECO:0000313" key="4">
    <source>
        <dbReference type="Proteomes" id="UP000240080"/>
    </source>
</evidence>
<dbReference type="STRING" id="9597.ENSPPAP00000010798"/>
<reference evidence="3" key="2">
    <citation type="submission" date="2025-09" db="UniProtKB">
        <authorList>
            <consortium name="Ensembl"/>
        </authorList>
    </citation>
    <scope>IDENTIFICATION</scope>
</reference>
<evidence type="ECO:0000256" key="1">
    <source>
        <dbReference type="ARBA" id="ARBA00005773"/>
    </source>
</evidence>
<dbReference type="Proteomes" id="UP000240080">
    <property type="component" value="Unplaced"/>
</dbReference>
<proteinExistence type="inferred from homology"/>
<dbReference type="Ensembl" id="ENSPPAT00000033452.1">
    <property type="protein sequence ID" value="ENSPPAP00000010798.1"/>
    <property type="gene ID" value="ENSPPAG00000028609.1"/>
</dbReference>
<protein>
    <submittedName>
        <fullName evidence="3">Uncharacterized protein</fullName>
    </submittedName>
</protein>
<accession>A0A2R9A1T7</accession>
<keyword evidence="4" id="KW-1185">Reference proteome</keyword>
<organism evidence="3 4">
    <name type="scientific">Pan paniscus</name>
    <name type="common">Pygmy chimpanzee</name>
    <name type="synonym">Bonobo</name>
    <dbReference type="NCBI Taxonomy" id="9597"/>
    <lineage>
        <taxon>Eukaryota</taxon>
        <taxon>Metazoa</taxon>
        <taxon>Chordata</taxon>
        <taxon>Craniata</taxon>
        <taxon>Vertebrata</taxon>
        <taxon>Euteleostomi</taxon>
        <taxon>Mammalia</taxon>
        <taxon>Eutheria</taxon>
        <taxon>Euarchontoglires</taxon>
        <taxon>Primates</taxon>
        <taxon>Haplorrhini</taxon>
        <taxon>Catarrhini</taxon>
        <taxon>Hominidae</taxon>
        <taxon>Pan</taxon>
    </lineage>
</organism>
<dbReference type="GO" id="GO:0090482">
    <property type="term" value="F:vitamin transmembrane transporter activity"/>
    <property type="evidence" value="ECO:0007669"/>
    <property type="project" value="InterPro"/>
</dbReference>
<evidence type="ECO:0000313" key="3">
    <source>
        <dbReference type="Ensembl" id="ENSPPAP00000010798.1"/>
    </source>
</evidence>
<comment type="similarity">
    <text evidence="1">Belongs to the reduced folate carrier (RFC) transporter (TC 2.A.48) family.</text>
</comment>
<feature type="region of interest" description="Disordered" evidence="2">
    <location>
        <begin position="118"/>
        <end position="149"/>
    </location>
</feature>
<feature type="compositionally biased region" description="Polar residues" evidence="2">
    <location>
        <begin position="138"/>
        <end position="149"/>
    </location>
</feature>
<reference evidence="3" key="1">
    <citation type="submission" date="2025-08" db="UniProtKB">
        <authorList>
            <consortium name="Ensembl"/>
        </authorList>
    </citation>
    <scope>IDENTIFICATION</scope>
</reference>
<dbReference type="OMA" id="PWDPGMR"/>